<keyword evidence="1" id="KW-0472">Membrane</keyword>
<feature type="transmembrane region" description="Helical" evidence="1">
    <location>
        <begin position="40"/>
        <end position="57"/>
    </location>
</feature>
<dbReference type="Proteomes" id="UP000199800">
    <property type="component" value="Unassembled WGS sequence"/>
</dbReference>
<dbReference type="EMBL" id="FOHN01000006">
    <property type="protein sequence ID" value="SES97540.1"/>
    <property type="molecule type" value="Genomic_DNA"/>
</dbReference>
<dbReference type="PANTHER" id="PTHR40448">
    <property type="entry name" value="TWO-COMPONENT SENSOR HISTIDINE KINASE"/>
    <property type="match status" value="1"/>
</dbReference>
<dbReference type="GO" id="GO:0042802">
    <property type="term" value="F:identical protein binding"/>
    <property type="evidence" value="ECO:0007669"/>
    <property type="project" value="TreeGrafter"/>
</dbReference>
<dbReference type="STRING" id="29364.SAMN04487772_10629"/>
<dbReference type="Pfam" id="PF14501">
    <property type="entry name" value="HATPase_c_5"/>
    <property type="match status" value="1"/>
</dbReference>
<evidence type="ECO:0000313" key="4">
    <source>
        <dbReference type="Proteomes" id="UP000199800"/>
    </source>
</evidence>
<keyword evidence="1" id="KW-0812">Transmembrane</keyword>
<dbReference type="AlphaFoldDB" id="A0A1I0AT56"/>
<feature type="domain" description="Sensor histidine kinase NatK-like C-terminal" evidence="2">
    <location>
        <begin position="338"/>
        <end position="435"/>
    </location>
</feature>
<dbReference type="SUPFAM" id="SSF55874">
    <property type="entry name" value="ATPase domain of HSP90 chaperone/DNA topoisomerase II/histidine kinase"/>
    <property type="match status" value="1"/>
</dbReference>
<dbReference type="OrthoDB" id="9813149at2"/>
<evidence type="ECO:0000259" key="2">
    <source>
        <dbReference type="Pfam" id="PF14501"/>
    </source>
</evidence>
<sequence>MCNMEGLMFFFSNLVWYYAAFSLLGHLLCSTNEKKYPDHLFWYTGGFFFCVGVMVGICAIPYRFQGCANICLCYLYAYLFFRDHKFRNCLTGICFGAVSTLIHYGFEWGVRSWILQYDTVWNGQPNYTHPIFATCAVVVLFILYRIVLMVYFLFNGRELNMFGVFNFTVTIFYSGLFIYFILVVRNYVYLFVDNQILILVLLLGLVMINAYALSYGTSLSQNSILRYRLRKAEEKNQLTYEYYKNMENQIHECRSILHDVKNHVQVLEGMYHSGNLGIANEYAGTLAGEIEAIYPRCYSSNKMVDIILQDKEKKALQSNTRIHYEVEDVDWGFMSDYHLSTILCNLFDNAITGCTKLPEDMREITCKIRKVNGFLILKMSNPIDPVHVKEMEKKNLKHRLKTGTGLCNVRKVVGLYEGEFSTVINDNLFAVSVSFSI</sequence>
<feature type="transmembrane region" description="Helical" evidence="1">
    <location>
        <begin position="196"/>
        <end position="216"/>
    </location>
</feature>
<keyword evidence="4" id="KW-1185">Reference proteome</keyword>
<dbReference type="InterPro" id="IPR032834">
    <property type="entry name" value="NatK-like_C"/>
</dbReference>
<dbReference type="PANTHER" id="PTHR40448:SF1">
    <property type="entry name" value="TWO-COMPONENT SENSOR HISTIDINE KINASE"/>
    <property type="match status" value="1"/>
</dbReference>
<keyword evidence="1" id="KW-1133">Transmembrane helix</keyword>
<protein>
    <submittedName>
        <fullName evidence="3">GHKL domain-containing protein</fullName>
    </submittedName>
</protein>
<name>A0A1I0AT56_9FIRM</name>
<gene>
    <name evidence="3" type="ORF">SAMN04487772_10629</name>
</gene>
<feature type="transmembrane region" description="Helical" evidence="1">
    <location>
        <begin position="6"/>
        <end position="28"/>
    </location>
</feature>
<reference evidence="3 4" key="1">
    <citation type="submission" date="2016-10" db="EMBL/GenBank/DDBJ databases">
        <authorList>
            <person name="de Groot N.N."/>
        </authorList>
    </citation>
    <scope>NUCLEOTIDE SEQUENCE [LARGE SCALE GENOMIC DNA]</scope>
    <source>
        <strain evidence="3 4">DSM 1801</strain>
    </source>
</reference>
<dbReference type="RefSeq" id="WP_092477223.1">
    <property type="nucleotide sequence ID" value="NZ_FOHN01000006.1"/>
</dbReference>
<evidence type="ECO:0000256" key="1">
    <source>
        <dbReference type="SAM" id="Phobius"/>
    </source>
</evidence>
<accession>A0A1I0AT56</accession>
<feature type="transmembrane region" description="Helical" evidence="1">
    <location>
        <begin position="131"/>
        <end position="154"/>
    </location>
</feature>
<feature type="transmembrane region" description="Helical" evidence="1">
    <location>
        <begin position="161"/>
        <end position="184"/>
    </location>
</feature>
<evidence type="ECO:0000313" key="3">
    <source>
        <dbReference type="EMBL" id="SES97540.1"/>
    </source>
</evidence>
<organism evidence="3 4">
    <name type="scientific">[Clostridium] polysaccharolyticum</name>
    <dbReference type="NCBI Taxonomy" id="29364"/>
    <lineage>
        <taxon>Bacteria</taxon>
        <taxon>Bacillati</taxon>
        <taxon>Bacillota</taxon>
        <taxon>Clostridia</taxon>
        <taxon>Lachnospirales</taxon>
        <taxon>Lachnospiraceae</taxon>
    </lineage>
</organism>
<dbReference type="Gene3D" id="3.30.565.10">
    <property type="entry name" value="Histidine kinase-like ATPase, C-terminal domain"/>
    <property type="match status" value="1"/>
</dbReference>
<proteinExistence type="predicted"/>
<feature type="transmembrane region" description="Helical" evidence="1">
    <location>
        <begin position="88"/>
        <end position="106"/>
    </location>
</feature>
<dbReference type="InterPro" id="IPR036890">
    <property type="entry name" value="HATPase_C_sf"/>
</dbReference>